<name>A0A1I7Y7L2_9BILA</name>
<dbReference type="Proteomes" id="UP000095287">
    <property type="component" value="Unplaced"/>
</dbReference>
<dbReference type="WBParaSite" id="L893_g13560.t1">
    <property type="protein sequence ID" value="L893_g13560.t1"/>
    <property type="gene ID" value="L893_g13560"/>
</dbReference>
<keyword evidence="1" id="KW-1185">Reference proteome</keyword>
<sequence>MEKGVGYPEPYYDYLETIAKHQKPVDHGWPCKQNKHHLPTGVACHNGDLENPRIEVVNPKLLGGYSLHIVEGIFPIICSSLELEEEPEVHVEQHAISNEFIASTSFYVGDFHVCVKKESGASHKEAELNCKLAVLHLLLEEEFIRDASLEMHAYYRARRRQPKEAEPVGRIPTPCVESTLSLSESDAVLFFDDHIPDDPPIKKEEHEHIRSHFVDLVLNSTNPFSIGICVERSSIPRLTLYTALYDERYKNVLTVKVIDSDYFAIVINEKIRPEIEEYNRRLQERP</sequence>
<evidence type="ECO:0000313" key="1">
    <source>
        <dbReference type="Proteomes" id="UP000095287"/>
    </source>
</evidence>
<organism evidence="1 2">
    <name type="scientific">Steinernema glaseri</name>
    <dbReference type="NCBI Taxonomy" id="37863"/>
    <lineage>
        <taxon>Eukaryota</taxon>
        <taxon>Metazoa</taxon>
        <taxon>Ecdysozoa</taxon>
        <taxon>Nematoda</taxon>
        <taxon>Chromadorea</taxon>
        <taxon>Rhabditida</taxon>
        <taxon>Tylenchina</taxon>
        <taxon>Panagrolaimomorpha</taxon>
        <taxon>Strongyloidoidea</taxon>
        <taxon>Steinernematidae</taxon>
        <taxon>Steinernema</taxon>
    </lineage>
</organism>
<accession>A0A1I7Y7L2</accession>
<reference evidence="2" key="1">
    <citation type="submission" date="2016-11" db="UniProtKB">
        <authorList>
            <consortium name="WormBaseParasite"/>
        </authorList>
    </citation>
    <scope>IDENTIFICATION</scope>
</reference>
<evidence type="ECO:0000313" key="2">
    <source>
        <dbReference type="WBParaSite" id="L893_g13560.t1"/>
    </source>
</evidence>
<dbReference type="AlphaFoldDB" id="A0A1I7Y7L2"/>
<protein>
    <submittedName>
        <fullName evidence="2">Uncharacterized protein</fullName>
    </submittedName>
</protein>
<proteinExistence type="predicted"/>